<reference evidence="12 13" key="1">
    <citation type="submission" date="2018-01" db="EMBL/GenBank/DDBJ databases">
        <title>The complete genome sequence of Chromatium okenii LaCa, a purple sulfur bacterium with a turbulent life.</title>
        <authorList>
            <person name="Luedin S.M."/>
            <person name="Liechti N."/>
            <person name="Storelli N."/>
            <person name="Danza F."/>
            <person name="Wittwer M."/>
            <person name="Pothier J.F."/>
            <person name="Tonolla M.A."/>
        </authorList>
    </citation>
    <scope>NUCLEOTIDE SEQUENCE [LARGE SCALE GENOMIC DNA]</scope>
    <source>
        <strain evidence="12 13">LaCa</strain>
    </source>
</reference>
<dbReference type="SUPFAM" id="SSF55931">
    <property type="entry name" value="Glutamine synthetase/guanido kinase"/>
    <property type="match status" value="1"/>
</dbReference>
<dbReference type="OrthoDB" id="9803907at2"/>
<dbReference type="GO" id="GO:0006750">
    <property type="term" value="P:glutathione biosynthetic process"/>
    <property type="evidence" value="ECO:0007669"/>
    <property type="project" value="UniProtKB-UniRule"/>
</dbReference>
<comment type="caution">
    <text evidence="12">The sequence shown here is derived from an EMBL/GenBank/DDBJ whole genome shotgun (WGS) entry which is preliminary data.</text>
</comment>
<dbReference type="GO" id="GO:0005829">
    <property type="term" value="C:cytosol"/>
    <property type="evidence" value="ECO:0007669"/>
    <property type="project" value="TreeGrafter"/>
</dbReference>
<evidence type="ECO:0000256" key="4">
    <source>
        <dbReference type="ARBA" id="ARBA00022684"/>
    </source>
</evidence>
<organism evidence="12 13">
    <name type="scientific">Chromatium okenii</name>
    <dbReference type="NCBI Taxonomy" id="61644"/>
    <lineage>
        <taxon>Bacteria</taxon>
        <taxon>Pseudomonadati</taxon>
        <taxon>Pseudomonadota</taxon>
        <taxon>Gammaproteobacteria</taxon>
        <taxon>Chromatiales</taxon>
        <taxon>Chromatiaceae</taxon>
        <taxon>Chromatium</taxon>
    </lineage>
</organism>
<keyword evidence="13" id="KW-1185">Reference proteome</keyword>
<dbReference type="UniPathway" id="UPA00142">
    <property type="reaction ID" value="UER00209"/>
</dbReference>
<comment type="pathway">
    <text evidence="1 8 9">Sulfur metabolism; glutathione biosynthesis; glutathione from L-cysteine and L-glutamate: step 1/2.</text>
</comment>
<protein>
    <recommendedName>
        <fullName evidence="8">Glutamate--cysteine ligase</fullName>
        <ecNumber evidence="8">6.3.2.2</ecNumber>
    </recommendedName>
    <alternativeName>
        <fullName evidence="8">Gamma-ECS</fullName>
        <shortName evidence="8">GCS</shortName>
    </alternativeName>
    <alternativeName>
        <fullName evidence="8">Gamma-glutamylcysteine synthetase</fullName>
    </alternativeName>
</protein>
<dbReference type="Proteomes" id="UP000239936">
    <property type="component" value="Unassembled WGS sequence"/>
</dbReference>
<comment type="similarity">
    <text evidence="2 8">Belongs to the glutamate--cysteine ligase type 1 family. Type 1 subfamily.</text>
</comment>
<dbReference type="NCBIfam" id="TIGR01434">
    <property type="entry name" value="glu_cys_ligase"/>
    <property type="match status" value="1"/>
</dbReference>
<comment type="catalytic activity">
    <reaction evidence="7 8 9">
        <text>L-cysteine + L-glutamate + ATP = gamma-L-glutamyl-L-cysteine + ADP + phosphate + H(+)</text>
        <dbReference type="Rhea" id="RHEA:13285"/>
        <dbReference type="ChEBI" id="CHEBI:15378"/>
        <dbReference type="ChEBI" id="CHEBI:29985"/>
        <dbReference type="ChEBI" id="CHEBI:30616"/>
        <dbReference type="ChEBI" id="CHEBI:35235"/>
        <dbReference type="ChEBI" id="CHEBI:43474"/>
        <dbReference type="ChEBI" id="CHEBI:58173"/>
        <dbReference type="ChEBI" id="CHEBI:456216"/>
        <dbReference type="EC" id="6.3.2.2"/>
    </reaction>
</comment>
<evidence type="ECO:0000256" key="2">
    <source>
        <dbReference type="ARBA" id="ARBA00008772"/>
    </source>
</evidence>
<dbReference type="PANTHER" id="PTHR38761:SF1">
    <property type="entry name" value="GLUTAMATE--CYSTEINE LIGASE"/>
    <property type="match status" value="1"/>
</dbReference>
<dbReference type="InterPro" id="IPR007370">
    <property type="entry name" value="Glu_cys_ligase"/>
</dbReference>
<name>A0A2S7XSP6_9GAMM</name>
<feature type="region of interest" description="Disordered" evidence="10">
    <location>
        <begin position="563"/>
        <end position="583"/>
    </location>
</feature>
<evidence type="ECO:0000259" key="11">
    <source>
        <dbReference type="Pfam" id="PF04262"/>
    </source>
</evidence>
<keyword evidence="5 8" id="KW-0547">Nucleotide-binding</keyword>
<dbReference type="Pfam" id="PF04262">
    <property type="entry name" value="Glu_cys_ligase"/>
    <property type="match status" value="1"/>
</dbReference>
<dbReference type="Gene3D" id="3.30.590.20">
    <property type="match status" value="1"/>
</dbReference>
<evidence type="ECO:0000256" key="5">
    <source>
        <dbReference type="ARBA" id="ARBA00022741"/>
    </source>
</evidence>
<evidence type="ECO:0000256" key="9">
    <source>
        <dbReference type="RuleBase" id="RU004391"/>
    </source>
</evidence>
<keyword evidence="6 8" id="KW-0067">ATP-binding</keyword>
<proteinExistence type="inferred from homology"/>
<dbReference type="GO" id="GO:0005524">
    <property type="term" value="F:ATP binding"/>
    <property type="evidence" value="ECO:0007669"/>
    <property type="project" value="UniProtKB-KW"/>
</dbReference>
<evidence type="ECO:0000256" key="10">
    <source>
        <dbReference type="SAM" id="MobiDB-lite"/>
    </source>
</evidence>
<dbReference type="GO" id="GO:0004357">
    <property type="term" value="F:glutamate-cysteine ligase activity"/>
    <property type="evidence" value="ECO:0007669"/>
    <property type="project" value="UniProtKB-UniRule"/>
</dbReference>
<keyword evidence="4 8" id="KW-0317">Glutathione biosynthesis</keyword>
<dbReference type="EC" id="6.3.2.2" evidence="8"/>
<sequence>MKSPQPPFFKGGLSAASTVAKEGLAAVPPFATGELSPVPPFVKGGLGGISTQLIAAGGTAALRGNRIGLEKEALRVTADGHFATTPHPFTLGAAFTHPQITTDFSEALIELITPPLADAGAALAALTEIHQFVYQQLGDERLWATSMPCRLRHAEHIPLARYGSSNAATMKTAYRRGLGNRYGRTMQLIAGVHFNFSLADAFWDIYQDQTLALDAATAFRAEAQMGMIRNLQRIGWLVPYLFGASPVVDASFVAGQATDLQGFDADTLCYPFATSLRMGDIGYQNKQEEGAGIKANYDSLDAYVRSLTWAIETPCPRYEDIGIKIGERYEQLNANVLQIENEYYSTVRPKQPPHWLEKPTLALRRRGIRYVELRSLDVNIFEPVGVGSEQLLFLDTLMLTCLLQPSPRINARERRDIDDNQVVVAHRGREPGLALQRDRRAVSLQHWATEMLTEMCAVAELLDGAAGGMRSRNLRRQREKIADPELTPSAQILDALRQHGESFAEFALRWSEQHRQQLQATALAAERQAEFVQLAAKSHAKQRAIEAADDLNFDDFLTAYFAGEQSPPAPLFPRVERDDGEPA</sequence>
<evidence type="ECO:0000256" key="8">
    <source>
        <dbReference type="HAMAP-Rule" id="MF_00578"/>
    </source>
</evidence>
<dbReference type="PANTHER" id="PTHR38761">
    <property type="entry name" value="GLUTAMATE--CYSTEINE LIGASE"/>
    <property type="match status" value="1"/>
</dbReference>
<dbReference type="InterPro" id="IPR014746">
    <property type="entry name" value="Gln_synth/guanido_kin_cat_dom"/>
</dbReference>
<keyword evidence="3 8" id="KW-0436">Ligase</keyword>
<dbReference type="HAMAP" id="MF_00578">
    <property type="entry name" value="Glu_cys_ligase"/>
    <property type="match status" value="1"/>
</dbReference>
<gene>
    <name evidence="8" type="primary">gshA</name>
    <name evidence="12" type="ORF">CXB77_11160</name>
</gene>
<evidence type="ECO:0000256" key="6">
    <source>
        <dbReference type="ARBA" id="ARBA00022840"/>
    </source>
</evidence>
<evidence type="ECO:0000256" key="3">
    <source>
        <dbReference type="ARBA" id="ARBA00022598"/>
    </source>
</evidence>
<dbReference type="AlphaFoldDB" id="A0A2S7XSP6"/>
<evidence type="ECO:0000256" key="7">
    <source>
        <dbReference type="ARBA" id="ARBA00048819"/>
    </source>
</evidence>
<feature type="domain" description="Glutamate--cysteine ligase" evidence="11">
    <location>
        <begin position="56"/>
        <end position="422"/>
    </location>
</feature>
<dbReference type="GO" id="GO:0046872">
    <property type="term" value="F:metal ion binding"/>
    <property type="evidence" value="ECO:0007669"/>
    <property type="project" value="TreeGrafter"/>
</dbReference>
<evidence type="ECO:0000313" key="13">
    <source>
        <dbReference type="Proteomes" id="UP000239936"/>
    </source>
</evidence>
<dbReference type="EMBL" id="PPGH01000035">
    <property type="protein sequence ID" value="PQJ96432.1"/>
    <property type="molecule type" value="Genomic_DNA"/>
</dbReference>
<dbReference type="InterPro" id="IPR006334">
    <property type="entry name" value="Glut_cys_ligase"/>
</dbReference>
<accession>A0A2S7XSP6</accession>
<evidence type="ECO:0000256" key="1">
    <source>
        <dbReference type="ARBA" id="ARBA00005006"/>
    </source>
</evidence>
<evidence type="ECO:0000313" key="12">
    <source>
        <dbReference type="EMBL" id="PQJ96432.1"/>
    </source>
</evidence>